<evidence type="ECO:0000313" key="1">
    <source>
        <dbReference type="EMBL" id="CAK5104462.1"/>
    </source>
</evidence>
<evidence type="ECO:0000313" key="2">
    <source>
        <dbReference type="Proteomes" id="UP001497535"/>
    </source>
</evidence>
<comment type="caution">
    <text evidence="1">The sequence shown here is derived from an EMBL/GenBank/DDBJ whole genome shotgun (WGS) entry which is preliminary data.</text>
</comment>
<protein>
    <submittedName>
        <fullName evidence="1">Uncharacterized protein</fullName>
    </submittedName>
</protein>
<keyword evidence="2" id="KW-1185">Reference proteome</keyword>
<reference evidence="1" key="1">
    <citation type="submission" date="2023-11" db="EMBL/GenBank/DDBJ databases">
        <authorList>
            <person name="Poullet M."/>
        </authorList>
    </citation>
    <scope>NUCLEOTIDE SEQUENCE</scope>
    <source>
        <strain evidence="1">E1834</strain>
    </source>
</reference>
<organism evidence="1 2">
    <name type="scientific">Meloidogyne enterolobii</name>
    <name type="common">Root-knot nematode worm</name>
    <name type="synonym">Meloidogyne mayaguensis</name>
    <dbReference type="NCBI Taxonomy" id="390850"/>
    <lineage>
        <taxon>Eukaryota</taxon>
        <taxon>Metazoa</taxon>
        <taxon>Ecdysozoa</taxon>
        <taxon>Nematoda</taxon>
        <taxon>Chromadorea</taxon>
        <taxon>Rhabditida</taxon>
        <taxon>Tylenchina</taxon>
        <taxon>Tylenchomorpha</taxon>
        <taxon>Tylenchoidea</taxon>
        <taxon>Meloidogynidae</taxon>
        <taxon>Meloidogyninae</taxon>
        <taxon>Meloidogyne</taxon>
    </lineage>
</organism>
<dbReference type="Proteomes" id="UP001497535">
    <property type="component" value="Unassembled WGS sequence"/>
</dbReference>
<proteinExistence type="predicted"/>
<dbReference type="EMBL" id="CAVMJV010000117">
    <property type="protein sequence ID" value="CAK5104462.1"/>
    <property type="molecule type" value="Genomic_DNA"/>
</dbReference>
<name>A0ACB1ATK5_MELEN</name>
<gene>
    <name evidence="1" type="ORF">MENTE1834_LOCUS43006</name>
</gene>
<accession>A0ACB1ATK5</accession>
<sequence length="449" mass="50559">MAEAKQEVQHTKLLEGSSDQTDTPPEIGSPEGPKLVKFLNFWEQFNLENGFKLLGHSIGVYPLAFLIASLILSSLSVGIYWLEIKDRVRDGYTPTTSMSRYETDVLKEFLGSTGDPLLTTVLLRARDGGSMHRLRWLNASVNLHSLLHLNISADLDGESVYYSNICGPFCDANVPINYFYESLNSQLTRLHAGKRPSNSLNLTYPISRVNGFDLHLERNFYGVRLRNNNETRIKEDPEISQLSSFTNIEHIEAIMMTFRADISHPKDEEKMARWEMRVYEFSQNQFNNSLIEMLVLGSEIVDYEMAKEAEKTVPYFIMGFLFMFAFVIYTLLIGAFFYGVMDRAKPLLALGVSLCPVLAITSTFGACTLAGYRTNSVILIMPFLICGIGVNDAFLMAHSWNRTARKHLPIPERLGIIFEEVGPSITITTLTNVVTFLIGALTPTPGLYK</sequence>